<accession>A0A1S7U2A4</accession>
<name>A0A1S7U2A4_9HYPH</name>
<organism evidence="1 2">
    <name type="scientific">Agrobacterium deltaense NCPPB 1641</name>
    <dbReference type="NCBI Taxonomy" id="1183425"/>
    <lineage>
        <taxon>Bacteria</taxon>
        <taxon>Pseudomonadati</taxon>
        <taxon>Pseudomonadota</taxon>
        <taxon>Alphaproteobacteria</taxon>
        <taxon>Hyphomicrobiales</taxon>
        <taxon>Rhizobiaceae</taxon>
        <taxon>Rhizobium/Agrobacterium group</taxon>
        <taxon>Agrobacterium</taxon>
    </lineage>
</organism>
<comment type="caution">
    <text evidence="1">The sequence shown here is derived from an EMBL/GenBank/DDBJ whole genome shotgun (WGS) entry which is preliminary data.</text>
</comment>
<proteinExistence type="predicted"/>
<evidence type="ECO:0000313" key="2">
    <source>
        <dbReference type="Proteomes" id="UP000192140"/>
    </source>
</evidence>
<dbReference type="EMBL" id="FCNP01000035">
    <property type="protein sequence ID" value="CVI60959.1"/>
    <property type="molecule type" value="Genomic_DNA"/>
</dbReference>
<keyword evidence="2" id="KW-1185">Reference proteome</keyword>
<dbReference type="AlphaFoldDB" id="A0A1S7U2A4"/>
<protein>
    <submittedName>
        <fullName evidence="1">Uncharacterized protein</fullName>
    </submittedName>
</protein>
<evidence type="ECO:0000313" key="1">
    <source>
        <dbReference type="EMBL" id="CVI60959.1"/>
    </source>
</evidence>
<sequence>MRRLAESAVIGSGGLTGVQGRTYRDEPEATAGRMKLSAASVTSKPPLCGLESEDKHSLDVILGPVPRICNRLILFDVIRSSAWGRG</sequence>
<reference evidence="1" key="1">
    <citation type="submission" date="2016-01" db="EMBL/GenBank/DDBJ databases">
        <authorList>
            <person name="Regsiter A."/>
            <person name="william w."/>
        </authorList>
    </citation>
    <scope>NUCLEOTIDE SEQUENCE</scope>
    <source>
        <strain evidence="1">NCPPB 1641</strain>
    </source>
</reference>
<gene>
    <name evidence="1" type="ORF">AGR7A_Lc140034</name>
</gene>
<dbReference type="Proteomes" id="UP000192140">
    <property type="component" value="Unassembled WGS sequence"/>
</dbReference>